<gene>
    <name evidence="9" type="ORF">SAMN05660472_00626</name>
</gene>
<keyword evidence="6 8" id="KW-1133">Transmembrane helix</keyword>
<protein>
    <submittedName>
        <fullName evidence="9">Predicted permease</fullName>
    </submittedName>
</protein>
<reference evidence="9 10" key="1">
    <citation type="submission" date="2016-10" db="EMBL/GenBank/DDBJ databases">
        <authorList>
            <person name="de Groot N.N."/>
        </authorList>
    </citation>
    <scope>NUCLEOTIDE SEQUENCE [LARGE SCALE GENOMIC DNA]</scope>
    <source>
        <strain evidence="9 10">DSM 18346</strain>
    </source>
</reference>
<evidence type="ECO:0000256" key="4">
    <source>
        <dbReference type="ARBA" id="ARBA00022475"/>
    </source>
</evidence>
<dbReference type="EMBL" id="FNFP01000001">
    <property type="protein sequence ID" value="SDK05371.1"/>
    <property type="molecule type" value="Genomic_DNA"/>
</dbReference>
<feature type="transmembrane region" description="Helical" evidence="8">
    <location>
        <begin position="6"/>
        <end position="22"/>
    </location>
</feature>
<feature type="transmembrane region" description="Helical" evidence="8">
    <location>
        <begin position="122"/>
        <end position="143"/>
    </location>
</feature>
<keyword evidence="10" id="KW-1185">Reference proteome</keyword>
<feature type="transmembrane region" description="Helical" evidence="8">
    <location>
        <begin position="181"/>
        <end position="206"/>
    </location>
</feature>
<evidence type="ECO:0000256" key="7">
    <source>
        <dbReference type="ARBA" id="ARBA00023136"/>
    </source>
</evidence>
<keyword evidence="3" id="KW-0813">Transport</keyword>
<dbReference type="AlphaFoldDB" id="A0A1G8YRE8"/>
<evidence type="ECO:0000256" key="5">
    <source>
        <dbReference type="ARBA" id="ARBA00022692"/>
    </source>
</evidence>
<evidence type="ECO:0000256" key="1">
    <source>
        <dbReference type="ARBA" id="ARBA00004651"/>
    </source>
</evidence>
<dbReference type="STRING" id="393762.SAMN05660472_00626"/>
<comment type="similarity">
    <text evidence="2">Belongs to the auxin efflux carrier (TC 2.A.69) family.</text>
</comment>
<feature type="transmembrane region" description="Helical" evidence="8">
    <location>
        <begin position="34"/>
        <end position="53"/>
    </location>
</feature>
<dbReference type="RefSeq" id="WP_090550136.1">
    <property type="nucleotide sequence ID" value="NZ_FNFP01000001.1"/>
</dbReference>
<evidence type="ECO:0000313" key="9">
    <source>
        <dbReference type="EMBL" id="SDK05371.1"/>
    </source>
</evidence>
<dbReference type="PANTHER" id="PTHR36838:SF1">
    <property type="entry name" value="SLR1864 PROTEIN"/>
    <property type="match status" value="1"/>
</dbReference>
<feature type="transmembrane region" description="Helical" evidence="8">
    <location>
        <begin position="218"/>
        <end position="241"/>
    </location>
</feature>
<organism evidence="9 10">
    <name type="scientific">Natronincola ferrireducens</name>
    <dbReference type="NCBI Taxonomy" id="393762"/>
    <lineage>
        <taxon>Bacteria</taxon>
        <taxon>Bacillati</taxon>
        <taxon>Bacillota</taxon>
        <taxon>Clostridia</taxon>
        <taxon>Peptostreptococcales</taxon>
        <taxon>Natronincolaceae</taxon>
        <taxon>Natronincola</taxon>
    </lineage>
</organism>
<keyword evidence="4" id="KW-1003">Cell membrane</keyword>
<dbReference type="GO" id="GO:0055085">
    <property type="term" value="P:transmembrane transport"/>
    <property type="evidence" value="ECO:0007669"/>
    <property type="project" value="InterPro"/>
</dbReference>
<dbReference type="InterPro" id="IPR038770">
    <property type="entry name" value="Na+/solute_symporter_sf"/>
</dbReference>
<dbReference type="Gene3D" id="1.20.1530.20">
    <property type="match status" value="2"/>
</dbReference>
<dbReference type="Pfam" id="PF03547">
    <property type="entry name" value="Mem_trans"/>
    <property type="match status" value="1"/>
</dbReference>
<keyword evidence="7 8" id="KW-0472">Membrane</keyword>
<dbReference type="Proteomes" id="UP000198718">
    <property type="component" value="Unassembled WGS sequence"/>
</dbReference>
<dbReference type="OrthoDB" id="9798064at2"/>
<dbReference type="PANTHER" id="PTHR36838">
    <property type="entry name" value="AUXIN EFFLUX CARRIER FAMILY PROTEIN"/>
    <property type="match status" value="1"/>
</dbReference>
<evidence type="ECO:0000313" key="10">
    <source>
        <dbReference type="Proteomes" id="UP000198718"/>
    </source>
</evidence>
<dbReference type="InterPro" id="IPR004776">
    <property type="entry name" value="Mem_transp_PIN-like"/>
</dbReference>
<feature type="transmembrane region" description="Helical" evidence="8">
    <location>
        <begin position="247"/>
        <end position="268"/>
    </location>
</feature>
<comment type="subcellular location">
    <subcellularLocation>
        <location evidence="1">Cell membrane</location>
        <topology evidence="1">Multi-pass membrane protein</topology>
    </subcellularLocation>
</comment>
<evidence type="ECO:0000256" key="6">
    <source>
        <dbReference type="ARBA" id="ARBA00022989"/>
    </source>
</evidence>
<dbReference type="GO" id="GO:0005886">
    <property type="term" value="C:plasma membrane"/>
    <property type="evidence" value="ECO:0007669"/>
    <property type="project" value="UniProtKB-SubCell"/>
</dbReference>
<feature type="transmembrane region" description="Helical" evidence="8">
    <location>
        <begin position="280"/>
        <end position="304"/>
    </location>
</feature>
<evidence type="ECO:0000256" key="3">
    <source>
        <dbReference type="ARBA" id="ARBA00022448"/>
    </source>
</evidence>
<name>A0A1G8YRE8_9FIRM</name>
<feature type="transmembrane region" description="Helical" evidence="8">
    <location>
        <begin position="155"/>
        <end position="175"/>
    </location>
</feature>
<accession>A0A1G8YRE8</accession>
<evidence type="ECO:0000256" key="2">
    <source>
        <dbReference type="ARBA" id="ARBA00010145"/>
    </source>
</evidence>
<proteinExistence type="inferred from homology"/>
<evidence type="ECO:0000256" key="8">
    <source>
        <dbReference type="SAM" id="Phobius"/>
    </source>
</evidence>
<feature type="transmembrane region" description="Helical" evidence="8">
    <location>
        <begin position="94"/>
        <end position="116"/>
    </location>
</feature>
<keyword evidence="5 8" id="KW-0812">Transmembrane</keyword>
<feature type="transmembrane region" description="Helical" evidence="8">
    <location>
        <begin position="59"/>
        <end position="82"/>
    </location>
</feature>
<sequence length="307" mass="33649">MHEALSNLISMVMLITLGYIIRIKKTSLDDLSNIVVDICLPALILYSTITTFSKEVFQQAVYTFVLGIVAALIGLVLGICVLRFLKIQQEDRGAFLITSSFGNTGFIGLPLIMLLFGQEGLLLAVCFDFGMNIILWSIGINILQNTNKLFTIKTIKNLGNPFILAIIAGILINILEIEVPNAFLTFIESLGNIASPIAMIFIGLMLKQMNFKDTKHSKSVIALIVIKLILVPFCIFVISKTMFIDEIVVVVSLLQSAMPCMASAPIIVKRFQGDSTYPAIGVLLSTIISIATIPLLIGLVQMIFNVF</sequence>